<organism evidence="3 4">
    <name type="scientific">Sphaerisporangium flaviroseum</name>
    <dbReference type="NCBI Taxonomy" id="509199"/>
    <lineage>
        <taxon>Bacteria</taxon>
        <taxon>Bacillati</taxon>
        <taxon>Actinomycetota</taxon>
        <taxon>Actinomycetes</taxon>
        <taxon>Streptosporangiales</taxon>
        <taxon>Streptosporangiaceae</taxon>
        <taxon>Sphaerisporangium</taxon>
    </lineage>
</organism>
<dbReference type="Proteomes" id="UP001500888">
    <property type="component" value="Unassembled WGS sequence"/>
</dbReference>
<dbReference type="PROSITE" id="PS50819">
    <property type="entry name" value="INTEIN_ENDONUCLEASE"/>
    <property type="match status" value="1"/>
</dbReference>
<dbReference type="Gene3D" id="3.10.28.10">
    <property type="entry name" value="Homing endonucleases"/>
    <property type="match status" value="1"/>
</dbReference>
<evidence type="ECO:0000313" key="3">
    <source>
        <dbReference type="EMBL" id="GAA3843801.1"/>
    </source>
</evidence>
<dbReference type="SUPFAM" id="SSF52540">
    <property type="entry name" value="P-loop containing nucleoside triphosphate hydrolases"/>
    <property type="match status" value="1"/>
</dbReference>
<accession>A0ABP7JGU4</accession>
<dbReference type="Pfam" id="PF14528">
    <property type="entry name" value="LAGLIDADG_3"/>
    <property type="match status" value="1"/>
</dbReference>
<dbReference type="Gene3D" id="3.40.50.300">
    <property type="entry name" value="P-loop containing nucleotide triphosphate hydrolases"/>
    <property type="match status" value="1"/>
</dbReference>
<feature type="domain" description="DOD-type homing endonuclease" evidence="2">
    <location>
        <begin position="327"/>
        <end position="518"/>
    </location>
</feature>
<evidence type="ECO:0000259" key="2">
    <source>
        <dbReference type="PROSITE" id="PS50819"/>
    </source>
</evidence>
<name>A0ABP7JGU4_9ACTN</name>
<dbReference type="SUPFAM" id="SSF55608">
    <property type="entry name" value="Homing endonucleases"/>
    <property type="match status" value="1"/>
</dbReference>
<evidence type="ECO:0000256" key="1">
    <source>
        <dbReference type="SAM" id="MobiDB-lite"/>
    </source>
</evidence>
<keyword evidence="4" id="KW-1185">Reference proteome</keyword>
<evidence type="ECO:0000313" key="4">
    <source>
        <dbReference type="Proteomes" id="UP001500888"/>
    </source>
</evidence>
<reference evidence="4" key="1">
    <citation type="journal article" date="2019" name="Int. J. Syst. Evol. Microbiol.">
        <title>The Global Catalogue of Microorganisms (GCM) 10K type strain sequencing project: providing services to taxonomists for standard genome sequencing and annotation.</title>
        <authorList>
            <consortium name="The Broad Institute Genomics Platform"/>
            <consortium name="The Broad Institute Genome Sequencing Center for Infectious Disease"/>
            <person name="Wu L."/>
            <person name="Ma J."/>
        </authorList>
    </citation>
    <scope>NUCLEOTIDE SEQUENCE [LARGE SCALE GENOMIC DNA]</scope>
    <source>
        <strain evidence="4">JCM 16908</strain>
    </source>
</reference>
<protein>
    <recommendedName>
        <fullName evidence="2">DOD-type homing endonuclease domain-containing protein</fullName>
    </recommendedName>
</protein>
<feature type="region of interest" description="Disordered" evidence="1">
    <location>
        <begin position="1"/>
        <end position="23"/>
    </location>
</feature>
<proteinExistence type="predicted"/>
<comment type="caution">
    <text evidence="3">The sequence shown here is derived from an EMBL/GenBank/DDBJ whole genome shotgun (WGS) entry which is preliminary data.</text>
</comment>
<dbReference type="EMBL" id="BAAAZR010000059">
    <property type="protein sequence ID" value="GAA3843801.1"/>
    <property type="molecule type" value="Genomic_DNA"/>
</dbReference>
<dbReference type="RefSeq" id="WP_344952773.1">
    <property type="nucleotide sequence ID" value="NZ_BAAAZR010000059.1"/>
</dbReference>
<sequence length="1000" mass="106790">MTADPTTPRPPTAGLPRPVAPRRGWKRGRVAHIDPGAMYLGTSVQVAGLFPWVQAGSLPVQGVPIGPDLLNHELVCIDPPGWVGHLTTNPSLWIQGQPGSGKALDLDTPIPTSSGWSTMGTLGVGDEVFDEQGRPTPVIAVSQVMTGRTCLEVVFSDDSTIVADAEHLWVTQTVADRLRECTDRSRPPRRRPVGNAAEVAAVRQALAATTPRALTTIAELSRELGWHGTGRGWDLERMYRWTADLQGAGRGPGGRRLLDRGHVLAILYQRLTRAPHDQRHLRPSTAPISTAGIAATLTAANGKANHAIAVCPPLQLPEADLLIDPYVLGAWLGDGHSDAARITTADPQILEHIHQAGYRTRPIAGKYAYAILGRTERRPRPVICCVMCGTSVRARHHRQRYCGVGCAGQARRRADFVAAIPRTCPGCGVELARTSTGEQCWRCWQTGTFRGQLRAVGVLGDKHIPPAYLRASPGQRAALLAGLLDTDGTISPAGQVQYTTTNPQLATDVHGLVCSLGHRATIRQGRARLNGRDCGPQWTISFTTAVPVFRLLRKHAAQLERAGPAIGTGPSARTCRRYITQVRPVRSRPVRCIQVASPSGMFLAGSSFIATHNSAIAKKVCLGLVSFGYTLVVPGDVKGEYAALVAALGGQVVRIGRGLDAINPLDSGPLGRRLPSLAPAEADRVRAEINGRRGELLHALLATAHGLGRRPTAVESSAITTAVALAAAAQTADPTIPQVVGVLRQSPQQIRDRLLVSEPDHYIAAIRSVVAALENLCSGPLAGLFDRPTTTSLDLDRPALAIDLSALLSAGDQVVAAGLLASWAYSYTAVDTARAFGLLPRPVVLPLDELWRALRAGPGMVAAMDAITRLNRSKGEISLMITHSLQDLEALPTEEDRNKARGLMERCDTLILAAMPVGELRRISDQRPLTGAEIDLIASWAAPSATGLDSGQIHPGRGRYLVKIGGRIGVPVKMHLTPTEQALYDTDAAMRSAARWTGIP</sequence>
<dbReference type="InterPro" id="IPR004860">
    <property type="entry name" value="LAGLIDADG_dom"/>
</dbReference>
<dbReference type="InterPro" id="IPR004042">
    <property type="entry name" value="Intein_endonuc_central"/>
</dbReference>
<dbReference type="InterPro" id="IPR027417">
    <property type="entry name" value="P-loop_NTPase"/>
</dbReference>
<gene>
    <name evidence="3" type="ORF">GCM10022226_78490</name>
</gene>
<dbReference type="InterPro" id="IPR027434">
    <property type="entry name" value="Homing_endonucl"/>
</dbReference>